<sequence length="277" mass="29787">MTDTPPIDSPAGKPATESRNHSDDSGLRSVSIAMDVLECFTRNHEVGATQIARELGIAKSTASRMLSVLASRGLLERRGSGRYRLGLRLFEYGQLAADRLLLKEMGLPVLAELRDQISETVQLGIPLGADVLYVDRLEGTHGLRFHTEAFRKVPGHSSSSGKAIAAFNPFVARAVLSAGLARQTPYTIVDSERYRQVLATIHERGWACSEEEFEVGLSSIAAPVLLARNGRTQAVAAISIAGPTQRVLGGRSEGIATAVQRATRSLSQALSRVAEVE</sequence>
<dbReference type="SUPFAM" id="SSF46785">
    <property type="entry name" value="Winged helix' DNA-binding domain"/>
    <property type="match status" value="1"/>
</dbReference>
<dbReference type="InterPro" id="IPR005471">
    <property type="entry name" value="Tscrpt_reg_IclR_N"/>
</dbReference>
<keyword evidence="4" id="KW-0804">Transcription</keyword>
<keyword evidence="3" id="KW-0238">DNA-binding</keyword>
<dbReference type="InterPro" id="IPR014757">
    <property type="entry name" value="Tscrpt_reg_IclR_C"/>
</dbReference>
<evidence type="ECO:0000313" key="10">
    <source>
        <dbReference type="EMBL" id="SNR53249.1"/>
    </source>
</evidence>
<dbReference type="PROSITE" id="PS51077">
    <property type="entry name" value="HTH_ICLR"/>
    <property type="match status" value="1"/>
</dbReference>
<dbReference type="GO" id="GO:0003700">
    <property type="term" value="F:DNA-binding transcription factor activity"/>
    <property type="evidence" value="ECO:0007669"/>
    <property type="project" value="TreeGrafter"/>
</dbReference>
<dbReference type="Gene3D" id="3.30.450.40">
    <property type="match status" value="1"/>
</dbReference>
<dbReference type="GO" id="GO:0006071">
    <property type="term" value="P:glycerol metabolic process"/>
    <property type="evidence" value="ECO:0007669"/>
    <property type="project" value="UniProtKB-KW"/>
</dbReference>
<dbReference type="PANTHER" id="PTHR30136:SF24">
    <property type="entry name" value="HTH-TYPE TRANSCRIPTIONAL REPRESSOR ALLR"/>
    <property type="match status" value="1"/>
</dbReference>
<dbReference type="Gene3D" id="1.10.10.10">
    <property type="entry name" value="Winged helix-like DNA-binding domain superfamily/Winged helix DNA-binding domain"/>
    <property type="match status" value="1"/>
</dbReference>
<reference evidence="10 11" key="1">
    <citation type="submission" date="2017-06" db="EMBL/GenBank/DDBJ databases">
        <authorList>
            <person name="Kim H.J."/>
            <person name="Triplett B.A."/>
        </authorList>
    </citation>
    <scope>NUCLEOTIDE SEQUENCE [LARGE SCALE GENOMIC DNA]</scope>
    <source>
        <strain evidence="10 11">DSM 45207</strain>
    </source>
</reference>
<dbReference type="CDD" id="cd00090">
    <property type="entry name" value="HTH_ARSR"/>
    <property type="match status" value="1"/>
</dbReference>
<accession>A0A238X5W6</accession>
<protein>
    <recommendedName>
        <fullName evidence="6">Glycerol operon regulatory protein</fullName>
    </recommendedName>
</protein>
<dbReference type="PROSITE" id="PS51078">
    <property type="entry name" value="ICLR_ED"/>
    <property type="match status" value="1"/>
</dbReference>
<evidence type="ECO:0000256" key="3">
    <source>
        <dbReference type="ARBA" id="ARBA00023125"/>
    </source>
</evidence>
<dbReference type="InterPro" id="IPR029016">
    <property type="entry name" value="GAF-like_dom_sf"/>
</dbReference>
<comment type="function">
    <text evidence="5">May be an activator protein for the gylABX operon.</text>
</comment>
<evidence type="ECO:0000256" key="5">
    <source>
        <dbReference type="ARBA" id="ARBA00058938"/>
    </source>
</evidence>
<dbReference type="InterPro" id="IPR036390">
    <property type="entry name" value="WH_DNA-bd_sf"/>
</dbReference>
<dbReference type="SMART" id="SM00346">
    <property type="entry name" value="HTH_ICLR"/>
    <property type="match status" value="1"/>
</dbReference>
<dbReference type="Pfam" id="PF01614">
    <property type="entry name" value="IclR_C"/>
    <property type="match status" value="1"/>
</dbReference>
<dbReference type="GO" id="GO:0003677">
    <property type="term" value="F:DNA binding"/>
    <property type="evidence" value="ECO:0007669"/>
    <property type="project" value="UniProtKB-KW"/>
</dbReference>
<gene>
    <name evidence="10" type="ORF">SAMN06265360_10914</name>
</gene>
<name>A0A238X5W6_9PSEU</name>
<evidence type="ECO:0000259" key="8">
    <source>
        <dbReference type="PROSITE" id="PS51077"/>
    </source>
</evidence>
<dbReference type="EMBL" id="FZNW01000009">
    <property type="protein sequence ID" value="SNR53249.1"/>
    <property type="molecule type" value="Genomic_DNA"/>
</dbReference>
<evidence type="ECO:0000256" key="4">
    <source>
        <dbReference type="ARBA" id="ARBA00023163"/>
    </source>
</evidence>
<feature type="domain" description="IclR-ED" evidence="9">
    <location>
        <begin position="88"/>
        <end position="272"/>
    </location>
</feature>
<evidence type="ECO:0000256" key="7">
    <source>
        <dbReference type="SAM" id="MobiDB-lite"/>
    </source>
</evidence>
<dbReference type="SUPFAM" id="SSF55781">
    <property type="entry name" value="GAF domain-like"/>
    <property type="match status" value="1"/>
</dbReference>
<dbReference type="InterPro" id="IPR050707">
    <property type="entry name" value="HTH_MetabolicPath_Reg"/>
</dbReference>
<evidence type="ECO:0000256" key="1">
    <source>
        <dbReference type="ARBA" id="ARBA00022798"/>
    </source>
</evidence>
<dbReference type="AlphaFoldDB" id="A0A238X5W6"/>
<keyword evidence="2" id="KW-0805">Transcription regulation</keyword>
<dbReference type="InterPro" id="IPR036388">
    <property type="entry name" value="WH-like_DNA-bd_sf"/>
</dbReference>
<dbReference type="Proteomes" id="UP000198348">
    <property type="component" value="Unassembled WGS sequence"/>
</dbReference>
<dbReference type="FunFam" id="1.10.10.10:FF:000056">
    <property type="entry name" value="IclR family transcriptional regulator"/>
    <property type="match status" value="1"/>
</dbReference>
<keyword evidence="1" id="KW-0319">Glycerol metabolism</keyword>
<evidence type="ECO:0000313" key="11">
    <source>
        <dbReference type="Proteomes" id="UP000198348"/>
    </source>
</evidence>
<keyword evidence="11" id="KW-1185">Reference proteome</keyword>
<dbReference type="GO" id="GO:0045892">
    <property type="term" value="P:negative regulation of DNA-templated transcription"/>
    <property type="evidence" value="ECO:0007669"/>
    <property type="project" value="TreeGrafter"/>
</dbReference>
<dbReference type="InterPro" id="IPR011991">
    <property type="entry name" value="ArsR-like_HTH"/>
</dbReference>
<evidence type="ECO:0000256" key="6">
    <source>
        <dbReference type="ARBA" id="ARBA00070406"/>
    </source>
</evidence>
<dbReference type="PANTHER" id="PTHR30136">
    <property type="entry name" value="HELIX-TURN-HELIX TRANSCRIPTIONAL REGULATOR, ICLR FAMILY"/>
    <property type="match status" value="1"/>
</dbReference>
<feature type="domain" description="HTH iclR-type" evidence="8">
    <location>
        <begin position="27"/>
        <end position="87"/>
    </location>
</feature>
<feature type="region of interest" description="Disordered" evidence="7">
    <location>
        <begin position="1"/>
        <end position="26"/>
    </location>
</feature>
<dbReference type="Pfam" id="PF09339">
    <property type="entry name" value="HTH_IclR"/>
    <property type="match status" value="1"/>
</dbReference>
<organism evidence="10 11">
    <name type="scientific">Haloechinothrix alba</name>
    <dbReference type="NCBI Taxonomy" id="664784"/>
    <lineage>
        <taxon>Bacteria</taxon>
        <taxon>Bacillati</taxon>
        <taxon>Actinomycetota</taxon>
        <taxon>Actinomycetes</taxon>
        <taxon>Pseudonocardiales</taxon>
        <taxon>Pseudonocardiaceae</taxon>
        <taxon>Haloechinothrix</taxon>
    </lineage>
</organism>
<evidence type="ECO:0000256" key="2">
    <source>
        <dbReference type="ARBA" id="ARBA00023015"/>
    </source>
</evidence>
<proteinExistence type="predicted"/>
<feature type="compositionally biased region" description="Basic and acidic residues" evidence="7">
    <location>
        <begin position="16"/>
        <end position="26"/>
    </location>
</feature>
<evidence type="ECO:0000259" key="9">
    <source>
        <dbReference type="PROSITE" id="PS51078"/>
    </source>
</evidence>